<dbReference type="GeneTree" id="ENSGT00960000190696"/>
<protein>
    <recommendedName>
        <fullName evidence="6">Protein EVI2B</fullName>
    </recommendedName>
</protein>
<feature type="compositionally biased region" description="Polar residues" evidence="1">
    <location>
        <begin position="190"/>
        <end position="204"/>
    </location>
</feature>
<evidence type="ECO:0000256" key="2">
    <source>
        <dbReference type="SAM" id="Phobius"/>
    </source>
</evidence>
<feature type="transmembrane region" description="Helical" evidence="2">
    <location>
        <begin position="90"/>
        <end position="113"/>
    </location>
</feature>
<evidence type="ECO:0000256" key="1">
    <source>
        <dbReference type="SAM" id="MobiDB-lite"/>
    </source>
</evidence>
<feature type="chain" id="PRO_5035001436" description="Protein EVI2B" evidence="3">
    <location>
        <begin position="23"/>
        <end position="298"/>
    </location>
</feature>
<dbReference type="OMA" id="YGQLWWN"/>
<feature type="region of interest" description="Disordered" evidence="1">
    <location>
        <begin position="57"/>
        <end position="84"/>
    </location>
</feature>
<evidence type="ECO:0000256" key="3">
    <source>
        <dbReference type="SAM" id="SignalP"/>
    </source>
</evidence>
<evidence type="ECO:0008006" key="6">
    <source>
        <dbReference type="Google" id="ProtNLM"/>
    </source>
</evidence>
<dbReference type="PANTHER" id="PTHR15384">
    <property type="entry name" value="PROTEIN EVI2B"/>
    <property type="match status" value="1"/>
</dbReference>
<dbReference type="PANTHER" id="PTHR15384:SF0">
    <property type="entry name" value="PROTEIN EVI2B"/>
    <property type="match status" value="1"/>
</dbReference>
<keyword evidence="3" id="KW-0732">Signal</keyword>
<feature type="signal peptide" evidence="3">
    <location>
        <begin position="1"/>
        <end position="22"/>
    </location>
</feature>
<sequence length="298" mass="32523">MDARLTVFILFWGQLWWNPLLAQRKGPSVSSSPNTVPFLTTEVLGLGPTSITYSYQSTERGHPAKNGRQPSTAKPRVPEPEEPQARDDHFIAAVLIGVILIVMILIIVGIFLWKRWRKVIPLAPHWAGQSPFADGDVLDDTTEKDPTPATKRTSILSILPWKFNKDAQLLENADGHLGESTQNVAITPTCNSEETEKQSSTTAVSKPDFPASMQSQLSEGPDTLTDVPLHPDSPRTFGLSPPPNGIHGGQEEPCPNHTQLASPGPNVVVHCSVTPTLPHQTVTDVFLYPPPPEDFLSS</sequence>
<dbReference type="InterPro" id="IPR033239">
    <property type="entry name" value="EVI2B"/>
</dbReference>
<keyword evidence="2" id="KW-1133">Transmembrane helix</keyword>
<name>A0A8D0CB29_SALMN</name>
<dbReference type="AlphaFoldDB" id="A0A8D0CB29"/>
<reference evidence="4" key="2">
    <citation type="submission" date="2025-09" db="UniProtKB">
        <authorList>
            <consortium name="Ensembl"/>
        </authorList>
    </citation>
    <scope>IDENTIFICATION</scope>
</reference>
<dbReference type="Ensembl" id="ENSSMRT00000019873.1">
    <property type="protein sequence ID" value="ENSSMRP00000016984.1"/>
    <property type="gene ID" value="ENSSMRG00000013237.1"/>
</dbReference>
<keyword evidence="2" id="KW-0812">Transmembrane</keyword>
<evidence type="ECO:0000313" key="4">
    <source>
        <dbReference type="Ensembl" id="ENSSMRP00000016984.1"/>
    </source>
</evidence>
<feature type="region of interest" description="Disordered" evidence="1">
    <location>
        <begin position="190"/>
        <end position="261"/>
    </location>
</feature>
<keyword evidence="2" id="KW-0472">Membrane</keyword>
<dbReference type="Proteomes" id="UP000694421">
    <property type="component" value="Unplaced"/>
</dbReference>
<evidence type="ECO:0000313" key="5">
    <source>
        <dbReference type="Proteomes" id="UP000694421"/>
    </source>
</evidence>
<organism evidence="4 5">
    <name type="scientific">Salvator merianae</name>
    <name type="common">Argentine black and white tegu</name>
    <name type="synonym">Tupinambis merianae</name>
    <dbReference type="NCBI Taxonomy" id="96440"/>
    <lineage>
        <taxon>Eukaryota</taxon>
        <taxon>Metazoa</taxon>
        <taxon>Chordata</taxon>
        <taxon>Craniata</taxon>
        <taxon>Vertebrata</taxon>
        <taxon>Euteleostomi</taxon>
        <taxon>Lepidosauria</taxon>
        <taxon>Squamata</taxon>
        <taxon>Bifurcata</taxon>
        <taxon>Unidentata</taxon>
        <taxon>Episquamata</taxon>
        <taxon>Laterata</taxon>
        <taxon>Teiioidea</taxon>
        <taxon>Teiidae</taxon>
        <taxon>Salvator</taxon>
    </lineage>
</organism>
<reference evidence="4" key="1">
    <citation type="submission" date="2025-08" db="UniProtKB">
        <authorList>
            <consortium name="Ensembl"/>
        </authorList>
    </citation>
    <scope>IDENTIFICATION</scope>
</reference>
<keyword evidence="5" id="KW-1185">Reference proteome</keyword>
<dbReference type="GO" id="GO:0045660">
    <property type="term" value="P:positive regulation of neutrophil differentiation"/>
    <property type="evidence" value="ECO:0007669"/>
    <property type="project" value="TreeGrafter"/>
</dbReference>
<proteinExistence type="predicted"/>
<accession>A0A8D0CB29</accession>
<dbReference type="GO" id="GO:2000035">
    <property type="term" value="P:regulation of stem cell division"/>
    <property type="evidence" value="ECO:0007669"/>
    <property type="project" value="TreeGrafter"/>
</dbReference>